<feature type="region of interest" description="Disordered" evidence="1">
    <location>
        <begin position="1"/>
        <end position="29"/>
    </location>
</feature>
<evidence type="ECO:0000313" key="2">
    <source>
        <dbReference type="EMBL" id="MQN00734.1"/>
    </source>
</evidence>
<evidence type="ECO:0000256" key="1">
    <source>
        <dbReference type="SAM" id="MobiDB-lite"/>
    </source>
</evidence>
<comment type="caution">
    <text evidence="2">The sequence shown here is derived from an EMBL/GenBank/DDBJ whole genome shotgun (WGS) entry which is preliminary data.</text>
</comment>
<name>A0A6N7IWQ2_9FIRM</name>
<proteinExistence type="predicted"/>
<reference evidence="2" key="1">
    <citation type="journal article" date="2020" name="Appl. Environ. Microbiol.">
        <title>Medium-Chain Fatty Acid Synthesis by 'Candidatus Weimeria bifida' gen. nov., sp. nov., and 'Candidatus Pseudoramibacter fermentans' sp. nov.</title>
        <authorList>
            <person name="Scarborough M.J."/>
            <person name="Myers K.S."/>
            <person name="Donohue T.J."/>
            <person name="Noguera D.R."/>
        </authorList>
    </citation>
    <scope>NUCLEOTIDE SEQUENCE</scope>
    <source>
        <strain evidence="2">LCO1.1</strain>
    </source>
</reference>
<evidence type="ECO:0000313" key="3">
    <source>
        <dbReference type="Proteomes" id="UP000460257"/>
    </source>
</evidence>
<dbReference type="EMBL" id="VOGC01000002">
    <property type="protein sequence ID" value="MQN00734.1"/>
    <property type="molecule type" value="Genomic_DNA"/>
</dbReference>
<dbReference type="Proteomes" id="UP000460257">
    <property type="component" value="Unassembled WGS sequence"/>
</dbReference>
<gene>
    <name evidence="2" type="ORF">FRC54_01900</name>
</gene>
<keyword evidence="3" id="KW-1185">Reference proteome</keyword>
<accession>A0A6N7IWQ2</accession>
<protein>
    <submittedName>
        <fullName evidence="2">Uncharacterized protein</fullName>
    </submittedName>
</protein>
<organism evidence="2 3">
    <name type="scientific">Candidatus Weimeria bifida</name>
    <dbReference type="NCBI Taxonomy" id="2599074"/>
    <lineage>
        <taxon>Bacteria</taxon>
        <taxon>Bacillati</taxon>
        <taxon>Bacillota</taxon>
        <taxon>Clostridia</taxon>
        <taxon>Lachnospirales</taxon>
        <taxon>Lachnospiraceae</taxon>
        <taxon>Candidatus Weimeria</taxon>
    </lineage>
</organism>
<sequence length="101" mass="12042">MNDAEKKSIIENLQKSIDSERKDPLPDMGNEYGRFIDARIAFESYSDDEMEILRKYQAERDEQVEKEKQEFVAEKKLEKKLQEKYKETHSTRQGTKWHSGI</sequence>
<dbReference type="AlphaFoldDB" id="A0A6N7IWQ2"/>